<dbReference type="AlphaFoldDB" id="A0A1X7ANV6"/>
<dbReference type="InterPro" id="IPR003593">
    <property type="entry name" value="AAA+_ATPase"/>
</dbReference>
<dbReference type="PANTHER" id="PTHR42788:SF19">
    <property type="entry name" value="ALIPHATIC SULFONATES IMPORT ATP-BINDING PROTEIN SSUB 2"/>
    <property type="match status" value="1"/>
</dbReference>
<dbReference type="Pfam" id="PF00005">
    <property type="entry name" value="ABC_tran"/>
    <property type="match status" value="1"/>
</dbReference>
<evidence type="ECO:0000256" key="1">
    <source>
        <dbReference type="ARBA" id="ARBA00005417"/>
    </source>
</evidence>
<keyword evidence="7" id="KW-1185">Reference proteome</keyword>
<dbReference type="InterPro" id="IPR027417">
    <property type="entry name" value="P-loop_NTPase"/>
</dbReference>
<protein>
    <submittedName>
        <fullName evidence="6">Aliphatic sulfonates import ATP-binding protein SsuB</fullName>
        <ecNumber evidence="6">3.6.3.-</ecNumber>
    </submittedName>
</protein>
<dbReference type="SUPFAM" id="SSF52540">
    <property type="entry name" value="P-loop containing nucleoside triphosphate hydrolases"/>
    <property type="match status" value="1"/>
</dbReference>
<dbReference type="EC" id="3.6.3.-" evidence="6"/>
<keyword evidence="2" id="KW-0813">Transport</keyword>
<evidence type="ECO:0000259" key="5">
    <source>
        <dbReference type="PROSITE" id="PS50893"/>
    </source>
</evidence>
<dbReference type="PANTHER" id="PTHR42788">
    <property type="entry name" value="TAURINE IMPORT ATP-BINDING PROTEIN-RELATED"/>
    <property type="match status" value="1"/>
</dbReference>
<evidence type="ECO:0000313" key="7">
    <source>
        <dbReference type="Proteomes" id="UP000196573"/>
    </source>
</evidence>
<evidence type="ECO:0000313" key="6">
    <source>
        <dbReference type="EMBL" id="SMA49823.1"/>
    </source>
</evidence>
<dbReference type="PROSITE" id="PS00211">
    <property type="entry name" value="ABC_TRANSPORTER_1"/>
    <property type="match status" value="1"/>
</dbReference>
<accession>A0A1X7ANV6</accession>
<dbReference type="EMBL" id="FWPT01000009">
    <property type="protein sequence ID" value="SMA49823.1"/>
    <property type="molecule type" value="Genomic_DNA"/>
</dbReference>
<dbReference type="PROSITE" id="PS50893">
    <property type="entry name" value="ABC_TRANSPORTER_2"/>
    <property type="match status" value="1"/>
</dbReference>
<dbReference type="InterPro" id="IPR003439">
    <property type="entry name" value="ABC_transporter-like_ATP-bd"/>
</dbReference>
<dbReference type="OrthoDB" id="9802264at2"/>
<evidence type="ECO:0000256" key="3">
    <source>
        <dbReference type="ARBA" id="ARBA00022741"/>
    </source>
</evidence>
<dbReference type="Gene3D" id="3.40.50.300">
    <property type="entry name" value="P-loop containing nucleotide triphosphate hydrolases"/>
    <property type="match status" value="1"/>
</dbReference>
<evidence type="ECO:0000256" key="4">
    <source>
        <dbReference type="ARBA" id="ARBA00022840"/>
    </source>
</evidence>
<feature type="domain" description="ABC transporter" evidence="5">
    <location>
        <begin position="4"/>
        <end position="238"/>
    </location>
</feature>
<gene>
    <name evidence="6" type="primary">ssuB</name>
    <name evidence="6" type="ORF">EHSB41UT_03613</name>
</gene>
<dbReference type="Proteomes" id="UP000196573">
    <property type="component" value="Unassembled WGS sequence"/>
</dbReference>
<dbReference type="InterPro" id="IPR050166">
    <property type="entry name" value="ABC_transporter_ATP-bind"/>
</dbReference>
<dbReference type="GO" id="GO:0016887">
    <property type="term" value="F:ATP hydrolysis activity"/>
    <property type="evidence" value="ECO:0007669"/>
    <property type="project" value="InterPro"/>
</dbReference>
<dbReference type="RefSeq" id="WP_087112274.1">
    <property type="nucleotide sequence ID" value="NZ_CBCSCN010000011.1"/>
</dbReference>
<proteinExistence type="inferred from homology"/>
<evidence type="ECO:0000256" key="2">
    <source>
        <dbReference type="ARBA" id="ARBA00022448"/>
    </source>
</evidence>
<dbReference type="GO" id="GO:0005524">
    <property type="term" value="F:ATP binding"/>
    <property type="evidence" value="ECO:0007669"/>
    <property type="project" value="UniProtKB-KW"/>
</dbReference>
<comment type="similarity">
    <text evidence="1">Belongs to the ABC transporter superfamily.</text>
</comment>
<keyword evidence="6" id="KW-0378">Hydrolase</keyword>
<organism evidence="6 7">
    <name type="scientific">Parendozoicomonas haliclonae</name>
    <dbReference type="NCBI Taxonomy" id="1960125"/>
    <lineage>
        <taxon>Bacteria</taxon>
        <taxon>Pseudomonadati</taxon>
        <taxon>Pseudomonadota</taxon>
        <taxon>Gammaproteobacteria</taxon>
        <taxon>Oceanospirillales</taxon>
        <taxon>Endozoicomonadaceae</taxon>
        <taxon>Parendozoicomonas</taxon>
    </lineage>
</organism>
<name>A0A1X7ANV6_9GAMM</name>
<keyword evidence="3" id="KW-0547">Nucleotide-binding</keyword>
<reference evidence="6 7" key="1">
    <citation type="submission" date="2017-03" db="EMBL/GenBank/DDBJ databases">
        <authorList>
            <person name="Afonso C.L."/>
            <person name="Miller P.J."/>
            <person name="Scott M.A."/>
            <person name="Spackman E."/>
            <person name="Goraichik I."/>
            <person name="Dimitrov K.M."/>
            <person name="Suarez D.L."/>
            <person name="Swayne D.E."/>
        </authorList>
    </citation>
    <scope>NUCLEOTIDE SEQUENCE [LARGE SCALE GENOMIC DNA]</scope>
    <source>
        <strain evidence="6">SB41UT1</strain>
    </source>
</reference>
<keyword evidence="4 6" id="KW-0067">ATP-binding</keyword>
<dbReference type="SMART" id="SM00382">
    <property type="entry name" value="AAA"/>
    <property type="match status" value="1"/>
</dbReference>
<sequence>MFDVHLHKVGLAYGDLQVFQQLDLSLKAGQWTCLLGGSGVGKTTLLRMVAGLVDQSDIRVEGRVTCDDGQPLAGRIAWMSQQDSLLPWATVLDNITIGERLRTRKFLRRSRLSSEALDRAHHMLELVGLDEKARVLPQNLSGGQRQRVALARTLFEDRPVVLMDEPFGALDAITRLNLQDMACDLLAGKTVMLITHDPLEALRLGHAVYHLRGHPAQLTDAITPPGKIPRSLDNAELMTLQGVLLDRLRHEESVA</sequence>
<dbReference type="InterPro" id="IPR017871">
    <property type="entry name" value="ABC_transporter-like_CS"/>
</dbReference>